<accession>A0ABQ2A6T5</accession>
<evidence type="ECO:0000259" key="2">
    <source>
        <dbReference type="Pfam" id="PF02698"/>
    </source>
</evidence>
<keyword evidence="1" id="KW-0812">Transmembrane</keyword>
<dbReference type="CDD" id="cd06259">
    <property type="entry name" value="YdcF-like"/>
    <property type="match status" value="1"/>
</dbReference>
<evidence type="ECO:0000313" key="3">
    <source>
        <dbReference type="EMBL" id="GGH85509.1"/>
    </source>
</evidence>
<keyword evidence="1" id="KW-1133">Transmembrane helix</keyword>
<gene>
    <name evidence="3" type="ORF">GCM10007362_43100</name>
</gene>
<organism evidence="3 4">
    <name type="scientific">Saccharibacillus endophyticus</name>
    <dbReference type="NCBI Taxonomy" id="2060666"/>
    <lineage>
        <taxon>Bacteria</taxon>
        <taxon>Bacillati</taxon>
        <taxon>Bacillota</taxon>
        <taxon>Bacilli</taxon>
        <taxon>Bacillales</taxon>
        <taxon>Paenibacillaceae</taxon>
        <taxon>Saccharibacillus</taxon>
    </lineage>
</organism>
<dbReference type="Proteomes" id="UP000605427">
    <property type="component" value="Unassembled WGS sequence"/>
</dbReference>
<feature type="transmembrane region" description="Helical" evidence="1">
    <location>
        <begin position="103"/>
        <end position="125"/>
    </location>
</feature>
<feature type="transmembrane region" description="Helical" evidence="1">
    <location>
        <begin position="30"/>
        <end position="50"/>
    </location>
</feature>
<name>A0ABQ2A6T5_9BACL</name>
<sequence length="355" mass="39493">MIFLFSYGLTALVLLGFVVSYMRDKRRIRVGMLLTFGLLLLAFSLMISVIQVADDNSTVRYAAAFGALGLVVLLPLLVVGTGAGLIYNARILWRKEGLKPKNLLTLGLGLLIFVFLGLMITSPLWTTDGKLALPIAVVSTITAYLGFVFLCYLVSSVLYNLVRPRVPRDYIVVLGAGLKGDKVTPLLAGRLNRGIAFYKKQEALPYVPPKFVVSGGKGSDEMISEAAAMRNYLLEQGIPDEWIIMEDKSVNTLQNMKFSKKIMDEQSGEGQYTCVFATNNFHLFRAGVYARQAGLQADGIGSKTAFYYLPNAFIREYIAILTMYRRWHLFFIATIVLMYAAAAGLFWWVEHTVDV</sequence>
<feature type="transmembrane region" description="Helical" evidence="1">
    <location>
        <begin position="131"/>
        <end position="159"/>
    </location>
</feature>
<feature type="domain" description="DUF218" evidence="2">
    <location>
        <begin position="169"/>
        <end position="319"/>
    </location>
</feature>
<evidence type="ECO:0000256" key="1">
    <source>
        <dbReference type="SAM" id="Phobius"/>
    </source>
</evidence>
<dbReference type="InterPro" id="IPR014729">
    <property type="entry name" value="Rossmann-like_a/b/a_fold"/>
</dbReference>
<reference evidence="4" key="1">
    <citation type="journal article" date="2019" name="Int. J. Syst. Evol. Microbiol.">
        <title>The Global Catalogue of Microorganisms (GCM) 10K type strain sequencing project: providing services to taxonomists for standard genome sequencing and annotation.</title>
        <authorList>
            <consortium name="The Broad Institute Genomics Platform"/>
            <consortium name="The Broad Institute Genome Sequencing Center for Infectious Disease"/>
            <person name="Wu L."/>
            <person name="Ma J."/>
        </authorList>
    </citation>
    <scope>NUCLEOTIDE SEQUENCE [LARGE SCALE GENOMIC DNA]</scope>
    <source>
        <strain evidence="4">CCM 8702</strain>
    </source>
</reference>
<dbReference type="RefSeq" id="WP_172246849.1">
    <property type="nucleotide sequence ID" value="NZ_BMDD01000006.1"/>
</dbReference>
<dbReference type="InterPro" id="IPR003848">
    <property type="entry name" value="DUF218"/>
</dbReference>
<keyword evidence="1" id="KW-0472">Membrane</keyword>
<dbReference type="PANTHER" id="PTHR30336:SF18">
    <property type="entry name" value="MEMBRANE PROTEIN"/>
    <property type="match status" value="1"/>
</dbReference>
<comment type="caution">
    <text evidence="3">The sequence shown here is derived from an EMBL/GenBank/DDBJ whole genome shotgun (WGS) entry which is preliminary data.</text>
</comment>
<dbReference type="InterPro" id="IPR051599">
    <property type="entry name" value="Cell_Envelope_Assoc"/>
</dbReference>
<dbReference type="Gene3D" id="3.40.50.620">
    <property type="entry name" value="HUPs"/>
    <property type="match status" value="1"/>
</dbReference>
<protein>
    <submittedName>
        <fullName evidence="3">Membrane protein</fullName>
    </submittedName>
</protein>
<feature type="transmembrane region" description="Helical" evidence="1">
    <location>
        <begin position="6"/>
        <end position="23"/>
    </location>
</feature>
<feature type="transmembrane region" description="Helical" evidence="1">
    <location>
        <begin position="62"/>
        <end position="87"/>
    </location>
</feature>
<dbReference type="EMBL" id="BMDD01000006">
    <property type="protein sequence ID" value="GGH85509.1"/>
    <property type="molecule type" value="Genomic_DNA"/>
</dbReference>
<proteinExistence type="predicted"/>
<dbReference type="Pfam" id="PF02698">
    <property type="entry name" value="DUF218"/>
    <property type="match status" value="1"/>
</dbReference>
<keyword evidence="4" id="KW-1185">Reference proteome</keyword>
<dbReference type="PANTHER" id="PTHR30336">
    <property type="entry name" value="INNER MEMBRANE PROTEIN, PROBABLE PERMEASE"/>
    <property type="match status" value="1"/>
</dbReference>
<feature type="transmembrane region" description="Helical" evidence="1">
    <location>
        <begin position="329"/>
        <end position="349"/>
    </location>
</feature>
<evidence type="ECO:0000313" key="4">
    <source>
        <dbReference type="Proteomes" id="UP000605427"/>
    </source>
</evidence>